<keyword evidence="1" id="KW-0812">Transmembrane</keyword>
<dbReference type="GO" id="GO:0008234">
    <property type="term" value="F:cysteine-type peptidase activity"/>
    <property type="evidence" value="ECO:0007669"/>
    <property type="project" value="InterPro"/>
</dbReference>
<dbReference type="Gene3D" id="3.40.50.1460">
    <property type="match status" value="1"/>
</dbReference>
<protein>
    <recommendedName>
        <fullName evidence="3">Gingipain domain-containing protein</fullName>
    </recommendedName>
</protein>
<evidence type="ECO:0000256" key="1">
    <source>
        <dbReference type="SAM" id="Phobius"/>
    </source>
</evidence>
<dbReference type="InterPro" id="IPR015943">
    <property type="entry name" value="WD40/YVTN_repeat-like_dom_sf"/>
</dbReference>
<dbReference type="Pfam" id="PF01364">
    <property type="entry name" value="Peptidase_C25"/>
    <property type="match status" value="1"/>
</dbReference>
<dbReference type="InterPro" id="IPR001769">
    <property type="entry name" value="Gingipain"/>
</dbReference>
<accession>A0A6M5YWD1</accession>
<organism evidence="4 5">
    <name type="scientific">Frigoriglobus tundricola</name>
    <dbReference type="NCBI Taxonomy" id="2774151"/>
    <lineage>
        <taxon>Bacteria</taxon>
        <taxon>Pseudomonadati</taxon>
        <taxon>Planctomycetota</taxon>
        <taxon>Planctomycetia</taxon>
        <taxon>Gemmatales</taxon>
        <taxon>Gemmataceae</taxon>
        <taxon>Frigoriglobus</taxon>
    </lineage>
</organism>
<feature type="signal peptide" evidence="2">
    <location>
        <begin position="1"/>
        <end position="21"/>
    </location>
</feature>
<name>A0A6M5YWD1_9BACT</name>
<dbReference type="Proteomes" id="UP000503447">
    <property type="component" value="Chromosome"/>
</dbReference>
<proteinExistence type="predicted"/>
<keyword evidence="1" id="KW-0472">Membrane</keyword>
<dbReference type="AlphaFoldDB" id="A0A6M5YWD1"/>
<feature type="transmembrane region" description="Helical" evidence="1">
    <location>
        <begin position="429"/>
        <end position="451"/>
    </location>
</feature>
<evidence type="ECO:0000256" key="2">
    <source>
        <dbReference type="SAM" id="SignalP"/>
    </source>
</evidence>
<keyword evidence="5" id="KW-1185">Reference proteome</keyword>
<evidence type="ECO:0000313" key="4">
    <source>
        <dbReference type="EMBL" id="QJW98407.1"/>
    </source>
</evidence>
<dbReference type="KEGG" id="ftj:FTUN_5997"/>
<dbReference type="RefSeq" id="WP_171473600.1">
    <property type="nucleotide sequence ID" value="NZ_CP053452.2"/>
</dbReference>
<evidence type="ECO:0000259" key="3">
    <source>
        <dbReference type="Pfam" id="PF01364"/>
    </source>
</evidence>
<dbReference type="Gene3D" id="2.130.10.10">
    <property type="entry name" value="YVTN repeat-like/Quinoprotein amine dehydrogenase"/>
    <property type="match status" value="2"/>
</dbReference>
<dbReference type="SUPFAM" id="SSF63829">
    <property type="entry name" value="Calcium-dependent phosphotriesterase"/>
    <property type="match status" value="1"/>
</dbReference>
<dbReference type="GO" id="GO:0006508">
    <property type="term" value="P:proteolysis"/>
    <property type="evidence" value="ECO:0007669"/>
    <property type="project" value="InterPro"/>
</dbReference>
<evidence type="ECO:0000313" key="5">
    <source>
        <dbReference type="Proteomes" id="UP000503447"/>
    </source>
</evidence>
<keyword evidence="2" id="KW-0732">Signal</keyword>
<gene>
    <name evidence="4" type="ORF">FTUN_5997</name>
</gene>
<dbReference type="EMBL" id="CP053452">
    <property type="protein sequence ID" value="QJW98407.1"/>
    <property type="molecule type" value="Genomic_DNA"/>
</dbReference>
<feature type="chain" id="PRO_5026963097" description="Gingipain domain-containing protein" evidence="2">
    <location>
        <begin position="22"/>
        <end position="794"/>
    </location>
</feature>
<keyword evidence="1" id="KW-1133">Transmembrane helix</keyword>
<sequence length="794" mass="88103">MRRRFATVLLALLGFFVTARAIGQEKNFPLTSALKARVDVSQVGQLRAVCRTGSDFWIGGEKGLFRWSSGEDTLKPTAYSKTVNCLQPAQSHLWVGTPEGLFQFYPASGSFAATPIKSPEAVFCLTRTSQPAPETLWIGVYCTGNYDNGLYRWTNGEREPTSMKLGKNRTVNDLVANGDSLWIGAQGFPNGGLYYWHAGDNKPAHRENWTQKGIQRLQPFGRSLLVTDVAEFQLFRLDPLPLTNPPGPPQRIEGVGPVQSLHSTRDTLWVGTNSGLFRWRSNEEGPKDTGLVPWAVKSFYRDGDALWVVAERGLFRIDGFDNGPWNPKIVIDAKPGWFNTPDTSISIKWHVGDYAARTTQDLVRFQVSLQNDDTGETLSKERLIPARFDFSHEPLPPGRYTYEVRAFDLDDRGGSTWATGSIRVFSYRWWWGAGTLFVVMTALLGILVIYVPARRWLLVHLFGLRYSLIPGYCPNEVFIRREEHDGDVTGYSLYYRTNSAVRIRVAIGQESGSLQNITALNTPRSELSGGQILAIVDEQDFDQPWGQLIGDRWSQTCPGRTGVQSPVIAGQVMLKAGPPHDRRESRIQFAILGCFAPSNVKLETIPADDYLNSLGHLRSTARRVGKVTNKLDAMQYATVKMFEAALQEADIILFVGHGDSDRLHLEDGPLPSTKIENTPTVRCRLMILDACSTASLDGFTRGTFARALVSKGVHVIAATETITANFTSVFFPALFLGLLPATGPTTGNDLAGAIRLGVTAWRNSPKWNATDRSLDAFLLFGDPSLRITFTKEVQ</sequence>
<feature type="domain" description="Gingipain" evidence="3">
    <location>
        <begin position="623"/>
        <end position="787"/>
    </location>
</feature>
<reference evidence="5" key="1">
    <citation type="submission" date="2020-05" db="EMBL/GenBank/DDBJ databases">
        <title>Frigoriglobus tundricola gen. nov., sp. nov., a psychrotolerant cellulolytic planctomycete of the family Gemmataceae with two divergent copies of 16S rRNA gene.</title>
        <authorList>
            <person name="Kulichevskaya I.S."/>
            <person name="Ivanova A.A."/>
            <person name="Naumoff D.G."/>
            <person name="Beletsky A.V."/>
            <person name="Rijpstra W.I.C."/>
            <person name="Sinninghe Damste J.S."/>
            <person name="Mardanov A.V."/>
            <person name="Ravin N.V."/>
            <person name="Dedysh S.N."/>
        </authorList>
    </citation>
    <scope>NUCLEOTIDE SEQUENCE [LARGE SCALE GENOMIC DNA]</scope>
    <source>
        <strain evidence="5">PL17</strain>
    </source>
</reference>